<evidence type="ECO:0000259" key="8">
    <source>
        <dbReference type="Pfam" id="PF02687"/>
    </source>
</evidence>
<dbReference type="InterPro" id="IPR050250">
    <property type="entry name" value="Macrolide_Exporter_MacB"/>
</dbReference>
<gene>
    <name evidence="9" type="ORF">D3P09_08585</name>
</gene>
<evidence type="ECO:0000313" key="10">
    <source>
        <dbReference type="Proteomes" id="UP000267798"/>
    </source>
</evidence>
<keyword evidence="10" id="KW-1185">Reference proteome</keyword>
<feature type="transmembrane region" description="Helical" evidence="7">
    <location>
        <begin position="487"/>
        <end position="507"/>
    </location>
</feature>
<feature type="transmembrane region" description="Helical" evidence="7">
    <location>
        <begin position="449"/>
        <end position="467"/>
    </location>
</feature>
<protein>
    <submittedName>
        <fullName evidence="9">ABC transporter permease</fullName>
    </submittedName>
</protein>
<evidence type="ECO:0000313" key="9">
    <source>
        <dbReference type="EMBL" id="RJX39475.1"/>
    </source>
</evidence>
<organism evidence="9 10">
    <name type="scientific">Paenibacillus pinisoli</name>
    <dbReference type="NCBI Taxonomy" id="1276110"/>
    <lineage>
        <taxon>Bacteria</taxon>
        <taxon>Bacillati</taxon>
        <taxon>Bacillota</taxon>
        <taxon>Bacilli</taxon>
        <taxon>Bacillales</taxon>
        <taxon>Paenibacillaceae</taxon>
        <taxon>Paenibacillus</taxon>
    </lineage>
</organism>
<keyword evidence="4 7" id="KW-1133">Transmembrane helix</keyword>
<dbReference type="GO" id="GO:0005886">
    <property type="term" value="C:plasma membrane"/>
    <property type="evidence" value="ECO:0007669"/>
    <property type="project" value="UniProtKB-SubCell"/>
</dbReference>
<dbReference type="Pfam" id="PF02687">
    <property type="entry name" value="FtsX"/>
    <property type="match status" value="2"/>
</dbReference>
<feature type="transmembrane region" description="Helical" evidence="7">
    <location>
        <begin position="351"/>
        <end position="372"/>
    </location>
</feature>
<comment type="subcellular location">
    <subcellularLocation>
        <location evidence="1">Cell membrane</location>
        <topology evidence="1">Multi-pass membrane protein</topology>
    </subcellularLocation>
</comment>
<feature type="transmembrane region" description="Helical" evidence="7">
    <location>
        <begin position="404"/>
        <end position="428"/>
    </location>
</feature>
<feature type="transmembrane region" description="Helical" evidence="7">
    <location>
        <begin position="541"/>
        <end position="562"/>
    </location>
</feature>
<dbReference type="AlphaFoldDB" id="A0A3A6PFB1"/>
<comment type="similarity">
    <text evidence="6">Belongs to the ABC-4 integral membrane protein family.</text>
</comment>
<evidence type="ECO:0000256" key="1">
    <source>
        <dbReference type="ARBA" id="ARBA00004651"/>
    </source>
</evidence>
<feature type="transmembrane region" description="Helical" evidence="7">
    <location>
        <begin position="305"/>
        <end position="330"/>
    </location>
</feature>
<evidence type="ECO:0000256" key="3">
    <source>
        <dbReference type="ARBA" id="ARBA00022692"/>
    </source>
</evidence>
<reference evidence="9 10" key="1">
    <citation type="submission" date="2018-09" db="EMBL/GenBank/DDBJ databases">
        <title>Paenibacillus aracenensis nov. sp. isolated from a cave in southern Spain.</title>
        <authorList>
            <person name="Jurado V."/>
            <person name="Gutierrez-Patricio S."/>
            <person name="Gonzalez-Pimentel J.L."/>
            <person name="Miller A.Z."/>
            <person name="Laiz L."/>
            <person name="Saiz-Jimenez C."/>
        </authorList>
    </citation>
    <scope>NUCLEOTIDE SEQUENCE [LARGE SCALE GENOMIC DNA]</scope>
    <source>
        <strain evidence="9 10">JCM 19203</strain>
    </source>
</reference>
<evidence type="ECO:0000256" key="5">
    <source>
        <dbReference type="ARBA" id="ARBA00023136"/>
    </source>
</evidence>
<comment type="caution">
    <text evidence="9">The sequence shown here is derived from an EMBL/GenBank/DDBJ whole genome shotgun (WGS) entry which is preliminary data.</text>
</comment>
<dbReference type="RefSeq" id="WP_120108982.1">
    <property type="nucleotide sequence ID" value="NZ_QXQB01000002.1"/>
</dbReference>
<dbReference type="GO" id="GO:0022857">
    <property type="term" value="F:transmembrane transporter activity"/>
    <property type="evidence" value="ECO:0007669"/>
    <property type="project" value="TreeGrafter"/>
</dbReference>
<dbReference type="InterPro" id="IPR003838">
    <property type="entry name" value="ABC3_permease_C"/>
</dbReference>
<dbReference type="PANTHER" id="PTHR30572:SF4">
    <property type="entry name" value="ABC TRANSPORTER PERMEASE YTRF"/>
    <property type="match status" value="1"/>
</dbReference>
<feature type="domain" description="ABC3 transporter permease C-terminal" evidence="8">
    <location>
        <begin position="826"/>
        <end position="948"/>
    </location>
</feature>
<evidence type="ECO:0000256" key="7">
    <source>
        <dbReference type="SAM" id="Phobius"/>
    </source>
</evidence>
<proteinExistence type="inferred from homology"/>
<feature type="transmembrane region" description="Helical" evidence="7">
    <location>
        <begin position="923"/>
        <end position="943"/>
    </location>
</feature>
<sequence>MALFVMIIRKMVQNKWLVFSLLIGILMSVALVSSMPIYSEGILSRMLKKDLERWQEVSGQYPGAIYSTMSFTDKPERFNGMFERYDTFIKTEAAPSFQLPIQELVNDMSSTSLRMMRADDPEEITDRNSQAVTIKSFSGLEKHIKLKDGRMPSPAPVDGVYEVLVTERALVQFKTVLDTVFLIHSDKMPAPLKFKPVGVFEKLEDDDPYFRYGNLSDMSTSLILPFETGKQLLLGNQSLPITSAGWYLVMDYTKMEFRHVSAYLDTHEGMRQALLRNVSLYQMKVDAVAHDTIDYYLYRAANLNLLMWALNVPVLIMLAFYMFMVSNLIASRQKSEIAVLRSRGAARWQVIAAYFVEGLLLCGIALLIGPFLGGGLTRILGASNGFMEFVQRVNLPIRITEQSYLYGAIAAGACLIIILIPIILATRVSIVDHKQQMARLVKTPIWHKLFLDVIALGLAIYGLYTFKKRLEDLQSLGLSSTDLNIDPLQFIVPALFIMGGGLLLLRLYPWVLRLVYWIGRKWWPPSIYATLIQVGRSSSQYQFLMIFLIMTIATGVFSASAARTINLNSEDRIQYGNGADVVLNVNWINDAPPPPMVGGGPGGGGDTSSVPKRINYLEPPFEPFLNLPGVEHGAKVFTKEKAFYTFNKDTAEVTLMGIETDQFGMTTWFRDSLMDYPLNDYLNLMASETDAVLISRTLADQKNVKAGDTIWIGWEGVTQQPFRVFGIIDYFPTFNPMPATGIIKVGTNRSPMLIVGHLSRIQLQLAMEPYQVWLKLKPDATTADLYKGIEENKLAVNKITNTREDLVLAKNDPFLLALNGILTLGFVISLLVSFIGFLLYWVLSLRGRTLQNGILRAIGLSVGNLIAMLAVEQVLTSGVAVLLGIIVGNLASLLYVPNFQIVFNPSSLVPPFLVQIDPSDMVRIYWMVGIMLTIGIGILAYMLSRLRIHQALKLGED</sequence>
<feature type="domain" description="ABC3 transporter permease C-terminal" evidence="8">
    <location>
        <begin position="315"/>
        <end position="429"/>
    </location>
</feature>
<evidence type="ECO:0000256" key="2">
    <source>
        <dbReference type="ARBA" id="ARBA00022475"/>
    </source>
</evidence>
<evidence type="ECO:0000256" key="6">
    <source>
        <dbReference type="ARBA" id="ARBA00038076"/>
    </source>
</evidence>
<feature type="transmembrane region" description="Helical" evidence="7">
    <location>
        <begin position="814"/>
        <end position="841"/>
    </location>
</feature>
<dbReference type="EMBL" id="QXQB01000002">
    <property type="protein sequence ID" value="RJX39475.1"/>
    <property type="molecule type" value="Genomic_DNA"/>
</dbReference>
<dbReference type="PANTHER" id="PTHR30572">
    <property type="entry name" value="MEMBRANE COMPONENT OF TRANSPORTER-RELATED"/>
    <property type="match status" value="1"/>
</dbReference>
<keyword evidence="2" id="KW-1003">Cell membrane</keyword>
<name>A0A3A6PFB1_9BACL</name>
<evidence type="ECO:0000256" key="4">
    <source>
        <dbReference type="ARBA" id="ARBA00022989"/>
    </source>
</evidence>
<dbReference type="OrthoDB" id="51951at2"/>
<dbReference type="Proteomes" id="UP000267798">
    <property type="component" value="Unassembled WGS sequence"/>
</dbReference>
<keyword evidence="5 7" id="KW-0472">Membrane</keyword>
<accession>A0A3A6PFB1</accession>
<keyword evidence="3 7" id="KW-0812">Transmembrane</keyword>
<feature type="transmembrane region" description="Helical" evidence="7">
    <location>
        <begin position="878"/>
        <end position="903"/>
    </location>
</feature>